<dbReference type="AlphaFoldDB" id="A0A1L8DNG7"/>
<feature type="signal peptide" evidence="1">
    <location>
        <begin position="1"/>
        <end position="24"/>
    </location>
</feature>
<organism evidence="2">
    <name type="scientific">Nyssomyia neivai</name>
    <dbReference type="NCBI Taxonomy" id="330878"/>
    <lineage>
        <taxon>Eukaryota</taxon>
        <taxon>Metazoa</taxon>
        <taxon>Ecdysozoa</taxon>
        <taxon>Arthropoda</taxon>
        <taxon>Hexapoda</taxon>
        <taxon>Insecta</taxon>
        <taxon>Pterygota</taxon>
        <taxon>Neoptera</taxon>
        <taxon>Endopterygota</taxon>
        <taxon>Diptera</taxon>
        <taxon>Nematocera</taxon>
        <taxon>Psychodoidea</taxon>
        <taxon>Psychodidae</taxon>
        <taxon>Nyssomyia</taxon>
    </lineage>
</organism>
<proteinExistence type="predicted"/>
<evidence type="ECO:0000256" key="1">
    <source>
        <dbReference type="SAM" id="SignalP"/>
    </source>
</evidence>
<protein>
    <submittedName>
        <fullName evidence="2">Putative secreted protein</fullName>
    </submittedName>
</protein>
<dbReference type="EMBL" id="GFDF01006082">
    <property type="protein sequence ID" value="JAV08002.1"/>
    <property type="molecule type" value="Transcribed_RNA"/>
</dbReference>
<evidence type="ECO:0000313" key="2">
    <source>
        <dbReference type="EMBL" id="JAV08002.1"/>
    </source>
</evidence>
<feature type="chain" id="PRO_5012589274" evidence="1">
    <location>
        <begin position="25"/>
        <end position="69"/>
    </location>
</feature>
<sequence length="69" mass="7582">MLKLVKISLIMMLFSAIFVGVTHSSLLPCTLLGPTRKCIPFADCKIGETDFGFTWSGIFCDYGTICCLL</sequence>
<keyword evidence="1" id="KW-0732">Signal</keyword>
<name>A0A1L8DNG7_9DIPT</name>
<reference evidence="2" key="1">
    <citation type="submission" date="2016-12" db="EMBL/GenBank/DDBJ databases">
        <title>An insight into the sialome and mialome of the sand fly, Nyssomyia neivai.</title>
        <authorList>
            <person name="Sebastian V."/>
            <person name="Goulart T.M."/>
            <person name="Oliveira W."/>
            <person name="Calvo E."/>
            <person name="Oliveira L.F."/>
            <person name="Pinto M.C."/>
            <person name="Rosselino A.M."/>
            <person name="Ribeiro J.M."/>
        </authorList>
    </citation>
    <scope>NUCLEOTIDE SEQUENCE</scope>
</reference>
<accession>A0A1L8DNG7</accession>